<feature type="coiled-coil region" evidence="1">
    <location>
        <begin position="1"/>
        <end position="28"/>
    </location>
</feature>
<name>A0A5D2SCJ3_GOSMU</name>
<dbReference type="EMBL" id="CM017660">
    <property type="protein sequence ID" value="TYI50266.1"/>
    <property type="molecule type" value="Genomic_DNA"/>
</dbReference>
<evidence type="ECO:0000313" key="2">
    <source>
        <dbReference type="EMBL" id="TYI50270.1"/>
    </source>
</evidence>
<keyword evidence="3" id="KW-1185">Reference proteome</keyword>
<dbReference type="EMBL" id="CM017660">
    <property type="protein sequence ID" value="TYI50271.1"/>
    <property type="molecule type" value="Genomic_DNA"/>
</dbReference>
<dbReference type="EMBL" id="CM017660">
    <property type="protein sequence ID" value="TYI50269.1"/>
    <property type="molecule type" value="Genomic_DNA"/>
</dbReference>
<proteinExistence type="predicted"/>
<organism evidence="2 3">
    <name type="scientific">Gossypium mustelinum</name>
    <name type="common">Cotton</name>
    <name type="synonym">Gossypium caicoense</name>
    <dbReference type="NCBI Taxonomy" id="34275"/>
    <lineage>
        <taxon>Eukaryota</taxon>
        <taxon>Viridiplantae</taxon>
        <taxon>Streptophyta</taxon>
        <taxon>Embryophyta</taxon>
        <taxon>Tracheophyta</taxon>
        <taxon>Spermatophyta</taxon>
        <taxon>Magnoliopsida</taxon>
        <taxon>eudicotyledons</taxon>
        <taxon>Gunneridae</taxon>
        <taxon>Pentapetalae</taxon>
        <taxon>rosids</taxon>
        <taxon>malvids</taxon>
        <taxon>Malvales</taxon>
        <taxon>Malvaceae</taxon>
        <taxon>Malvoideae</taxon>
        <taxon>Gossypium</taxon>
    </lineage>
</organism>
<sequence length="119" mass="12908">MQAMEKNLIRMGKEVEKLRAEVLSAEKKMHGTVPYVGGYMNPDPSYAPPFQGGTTFFNGYSRPVMQTGLGPIEGLIPFGNSTNVPAVIAATDSQTVPSSVWGAPYDPSLAQRKCAWSRK</sequence>
<dbReference type="Proteomes" id="UP000323597">
    <property type="component" value="Chromosome D12"/>
</dbReference>
<dbReference type="EMBL" id="CM017660">
    <property type="protein sequence ID" value="TYI50270.1"/>
    <property type="molecule type" value="Genomic_DNA"/>
</dbReference>
<keyword evidence="1" id="KW-0175">Coiled coil</keyword>
<gene>
    <name evidence="2" type="ORF">E1A91_D12G090600v1</name>
</gene>
<evidence type="ECO:0000313" key="3">
    <source>
        <dbReference type="Proteomes" id="UP000323597"/>
    </source>
</evidence>
<accession>A0A5D2SCJ3</accession>
<protein>
    <submittedName>
        <fullName evidence="2">Uncharacterized protein</fullName>
    </submittedName>
</protein>
<evidence type="ECO:0000256" key="1">
    <source>
        <dbReference type="SAM" id="Coils"/>
    </source>
</evidence>
<reference evidence="2 3" key="1">
    <citation type="submission" date="2019-07" db="EMBL/GenBank/DDBJ databases">
        <title>WGS assembly of Gossypium mustelinum.</title>
        <authorList>
            <person name="Chen Z.J."/>
            <person name="Sreedasyam A."/>
            <person name="Ando A."/>
            <person name="Song Q."/>
            <person name="De L."/>
            <person name="Hulse-Kemp A."/>
            <person name="Ding M."/>
            <person name="Ye W."/>
            <person name="Kirkbride R."/>
            <person name="Jenkins J."/>
            <person name="Plott C."/>
            <person name="Lovell J."/>
            <person name="Lin Y.-M."/>
            <person name="Vaughn R."/>
            <person name="Liu B."/>
            <person name="Li W."/>
            <person name="Simpson S."/>
            <person name="Scheffler B."/>
            <person name="Saski C."/>
            <person name="Grover C."/>
            <person name="Hu G."/>
            <person name="Conover J."/>
            <person name="Carlson J."/>
            <person name="Shu S."/>
            <person name="Boston L."/>
            <person name="Williams M."/>
            <person name="Peterson D."/>
            <person name="Mcgee K."/>
            <person name="Jones D."/>
            <person name="Wendel J."/>
            <person name="Stelly D."/>
            <person name="Grimwood J."/>
            <person name="Schmutz J."/>
        </authorList>
    </citation>
    <scope>NUCLEOTIDE SEQUENCE [LARGE SCALE GENOMIC DNA]</scope>
    <source>
        <strain evidence="2">1408120.09</strain>
    </source>
</reference>
<dbReference type="AlphaFoldDB" id="A0A5D2SCJ3"/>